<dbReference type="InterPro" id="IPR036864">
    <property type="entry name" value="Zn2-C6_fun-type_DNA-bd_sf"/>
</dbReference>
<protein>
    <recommendedName>
        <fullName evidence="7">Zn(2)-C6 fungal-type domain-containing protein</fullName>
    </recommendedName>
</protein>
<gene>
    <name evidence="8" type="ORF">CSOL1703_00008411</name>
</gene>
<dbReference type="OrthoDB" id="10261408at2759"/>
<keyword evidence="3" id="KW-0805">Transcription regulation</keyword>
<evidence type="ECO:0000313" key="8">
    <source>
        <dbReference type="EMBL" id="CAH0057934.1"/>
    </source>
</evidence>
<proteinExistence type="predicted"/>
<dbReference type="GO" id="GO:0005634">
    <property type="term" value="C:nucleus"/>
    <property type="evidence" value="ECO:0007669"/>
    <property type="project" value="UniProtKB-SubCell"/>
</dbReference>
<evidence type="ECO:0000256" key="2">
    <source>
        <dbReference type="ARBA" id="ARBA00022723"/>
    </source>
</evidence>
<evidence type="ECO:0000256" key="1">
    <source>
        <dbReference type="ARBA" id="ARBA00004123"/>
    </source>
</evidence>
<keyword evidence="5" id="KW-0539">Nucleus</keyword>
<feature type="region of interest" description="Disordered" evidence="6">
    <location>
        <begin position="199"/>
        <end position="234"/>
    </location>
</feature>
<dbReference type="CDD" id="cd00067">
    <property type="entry name" value="GAL4"/>
    <property type="match status" value="1"/>
</dbReference>
<dbReference type="InterPro" id="IPR050815">
    <property type="entry name" value="TF_fung"/>
</dbReference>
<comment type="subcellular location">
    <subcellularLocation>
        <location evidence="1">Nucleus</location>
    </subcellularLocation>
</comment>
<dbReference type="Gene3D" id="4.10.240.10">
    <property type="entry name" value="Zn(2)-C6 fungal-type DNA-binding domain"/>
    <property type="match status" value="1"/>
</dbReference>
<name>A0A9N9ZLS8_9HYPO</name>
<dbReference type="Pfam" id="PF00172">
    <property type="entry name" value="Zn_clus"/>
    <property type="match status" value="1"/>
</dbReference>
<evidence type="ECO:0000256" key="3">
    <source>
        <dbReference type="ARBA" id="ARBA00023015"/>
    </source>
</evidence>
<organism evidence="8 9">
    <name type="scientific">Clonostachys solani</name>
    <dbReference type="NCBI Taxonomy" id="160281"/>
    <lineage>
        <taxon>Eukaryota</taxon>
        <taxon>Fungi</taxon>
        <taxon>Dikarya</taxon>
        <taxon>Ascomycota</taxon>
        <taxon>Pezizomycotina</taxon>
        <taxon>Sordariomycetes</taxon>
        <taxon>Hypocreomycetidae</taxon>
        <taxon>Hypocreales</taxon>
        <taxon>Bionectriaceae</taxon>
        <taxon>Clonostachys</taxon>
    </lineage>
</organism>
<dbReference type="PANTHER" id="PTHR47338">
    <property type="entry name" value="ZN(II)2CYS6 TRANSCRIPTION FACTOR (EUROFUNG)-RELATED"/>
    <property type="match status" value="1"/>
</dbReference>
<keyword evidence="9" id="KW-1185">Reference proteome</keyword>
<dbReference type="EMBL" id="CABFOC020000082">
    <property type="protein sequence ID" value="CAH0057934.1"/>
    <property type="molecule type" value="Genomic_DNA"/>
</dbReference>
<keyword evidence="4" id="KW-0804">Transcription</keyword>
<dbReference type="Proteomes" id="UP000775872">
    <property type="component" value="Unassembled WGS sequence"/>
</dbReference>
<reference evidence="9" key="1">
    <citation type="submission" date="2019-06" db="EMBL/GenBank/DDBJ databases">
        <authorList>
            <person name="Broberg M."/>
        </authorList>
    </citation>
    <scope>NUCLEOTIDE SEQUENCE [LARGE SCALE GENOMIC DNA]</scope>
</reference>
<dbReference type="SMART" id="SM00066">
    <property type="entry name" value="GAL4"/>
    <property type="match status" value="1"/>
</dbReference>
<dbReference type="AlphaFoldDB" id="A0A9N9ZLS8"/>
<sequence length="246" mass="27043">MPPVRGKAACIACRSRKQKCNERRPECSRCQVLGIKCTWPTARRRGPAKGYTEALERRLGDTELALLQLLLVSNPETIDSAFESDTLELAQSIWANRQAKAESGEGLPEGERAEASLMTQWDKTSLKTVDGINEWVRSIKHGELKTSADISADVRKSQSSSIGGPALGQVPAAVRHPNRNENRRPAEVCALQQSGFLTSHNSASLRSDKRGHSGETVDKPPDDRDGRSGVRGKIDLPAEFQSQFLW</sequence>
<dbReference type="PROSITE" id="PS50048">
    <property type="entry name" value="ZN2_CY6_FUNGAL_2"/>
    <property type="match status" value="1"/>
</dbReference>
<evidence type="ECO:0000256" key="4">
    <source>
        <dbReference type="ARBA" id="ARBA00023163"/>
    </source>
</evidence>
<dbReference type="GO" id="GO:0008270">
    <property type="term" value="F:zinc ion binding"/>
    <property type="evidence" value="ECO:0007669"/>
    <property type="project" value="InterPro"/>
</dbReference>
<feature type="compositionally biased region" description="Basic and acidic residues" evidence="6">
    <location>
        <begin position="206"/>
        <end position="234"/>
    </location>
</feature>
<dbReference type="PROSITE" id="PS00463">
    <property type="entry name" value="ZN2_CY6_FUNGAL_1"/>
    <property type="match status" value="1"/>
</dbReference>
<feature type="region of interest" description="Disordered" evidence="6">
    <location>
        <begin position="150"/>
        <end position="180"/>
    </location>
</feature>
<feature type="domain" description="Zn(2)-C6 fungal-type" evidence="7">
    <location>
        <begin position="9"/>
        <end position="39"/>
    </location>
</feature>
<evidence type="ECO:0000256" key="5">
    <source>
        <dbReference type="ARBA" id="ARBA00023242"/>
    </source>
</evidence>
<accession>A0A9N9ZLS8</accession>
<dbReference type="SUPFAM" id="SSF57701">
    <property type="entry name" value="Zn2/Cys6 DNA-binding domain"/>
    <property type="match status" value="1"/>
</dbReference>
<evidence type="ECO:0000313" key="9">
    <source>
        <dbReference type="Proteomes" id="UP000775872"/>
    </source>
</evidence>
<dbReference type="PANTHER" id="PTHR47338:SF27">
    <property type="entry name" value="ZN(II)2CYS6 TRANSCRIPTION FACTOR (EUROFUNG)"/>
    <property type="match status" value="1"/>
</dbReference>
<reference evidence="8 9" key="2">
    <citation type="submission" date="2021-10" db="EMBL/GenBank/DDBJ databases">
        <authorList>
            <person name="Piombo E."/>
        </authorList>
    </citation>
    <scope>NUCLEOTIDE SEQUENCE [LARGE SCALE GENOMIC DNA]</scope>
</reference>
<dbReference type="InterPro" id="IPR001138">
    <property type="entry name" value="Zn2Cys6_DnaBD"/>
</dbReference>
<evidence type="ECO:0000259" key="7">
    <source>
        <dbReference type="PROSITE" id="PS50048"/>
    </source>
</evidence>
<keyword evidence="2" id="KW-0479">Metal-binding</keyword>
<dbReference type="GO" id="GO:0000981">
    <property type="term" value="F:DNA-binding transcription factor activity, RNA polymerase II-specific"/>
    <property type="evidence" value="ECO:0007669"/>
    <property type="project" value="InterPro"/>
</dbReference>
<comment type="caution">
    <text evidence="8">The sequence shown here is derived from an EMBL/GenBank/DDBJ whole genome shotgun (WGS) entry which is preliminary data.</text>
</comment>
<evidence type="ECO:0000256" key="6">
    <source>
        <dbReference type="SAM" id="MobiDB-lite"/>
    </source>
</evidence>